<dbReference type="PANTHER" id="PTHR42648:SF32">
    <property type="entry name" value="RIBONUCLEASE H-LIKE DOMAIN, GAG-PRE-INTEGRASE DOMAIN PROTEIN-RELATED"/>
    <property type="match status" value="1"/>
</dbReference>
<dbReference type="PANTHER" id="PTHR42648">
    <property type="entry name" value="TRANSPOSASE, PUTATIVE-RELATED"/>
    <property type="match status" value="1"/>
</dbReference>
<dbReference type="Gene3D" id="4.10.60.10">
    <property type="entry name" value="Zinc finger, CCHC-type"/>
    <property type="match status" value="1"/>
</dbReference>
<name>A0ABQ5HGZ2_9ASTR</name>
<dbReference type="InterPro" id="IPR001584">
    <property type="entry name" value="Integrase_cat-core"/>
</dbReference>
<organism evidence="6 7">
    <name type="scientific">Tanacetum coccineum</name>
    <dbReference type="NCBI Taxonomy" id="301880"/>
    <lineage>
        <taxon>Eukaryota</taxon>
        <taxon>Viridiplantae</taxon>
        <taxon>Streptophyta</taxon>
        <taxon>Embryophyta</taxon>
        <taxon>Tracheophyta</taxon>
        <taxon>Spermatophyta</taxon>
        <taxon>Magnoliopsida</taxon>
        <taxon>eudicotyledons</taxon>
        <taxon>Gunneridae</taxon>
        <taxon>Pentapetalae</taxon>
        <taxon>asterids</taxon>
        <taxon>campanulids</taxon>
        <taxon>Asterales</taxon>
        <taxon>Asteraceae</taxon>
        <taxon>Asteroideae</taxon>
        <taxon>Anthemideae</taxon>
        <taxon>Anthemidinae</taxon>
        <taxon>Tanacetum</taxon>
    </lineage>
</organism>
<dbReference type="PROSITE" id="PS50158">
    <property type="entry name" value="ZF_CCHC"/>
    <property type="match status" value="1"/>
</dbReference>
<keyword evidence="1" id="KW-0378">Hydrolase</keyword>
<evidence type="ECO:0000256" key="3">
    <source>
        <dbReference type="SAM" id="MobiDB-lite"/>
    </source>
</evidence>
<dbReference type="InterPro" id="IPR036397">
    <property type="entry name" value="RNaseH_sf"/>
</dbReference>
<dbReference type="PROSITE" id="PS50994">
    <property type="entry name" value="INTEGRASE"/>
    <property type="match status" value="1"/>
</dbReference>
<reference evidence="6" key="2">
    <citation type="submission" date="2022-01" db="EMBL/GenBank/DDBJ databases">
        <authorList>
            <person name="Yamashiro T."/>
            <person name="Shiraishi A."/>
            <person name="Satake H."/>
            <person name="Nakayama K."/>
        </authorList>
    </citation>
    <scope>NUCLEOTIDE SEQUENCE</scope>
</reference>
<evidence type="ECO:0000256" key="1">
    <source>
        <dbReference type="ARBA" id="ARBA00022670"/>
    </source>
</evidence>
<proteinExistence type="predicted"/>
<keyword evidence="1" id="KW-0645">Protease</keyword>
<feature type="domain" description="CCHC-type" evidence="4">
    <location>
        <begin position="15"/>
        <end position="29"/>
    </location>
</feature>
<keyword evidence="2" id="KW-0862">Zinc</keyword>
<gene>
    <name evidence="6" type="ORF">Tco_1068816</name>
</gene>
<feature type="region of interest" description="Disordered" evidence="3">
    <location>
        <begin position="565"/>
        <end position="600"/>
    </location>
</feature>
<keyword evidence="2" id="KW-0863">Zinc-finger</keyword>
<dbReference type="SMART" id="SM00343">
    <property type="entry name" value="ZnF_C2HC"/>
    <property type="match status" value="1"/>
</dbReference>
<evidence type="ECO:0000313" key="6">
    <source>
        <dbReference type="EMBL" id="GJT87099.1"/>
    </source>
</evidence>
<evidence type="ECO:0000259" key="4">
    <source>
        <dbReference type="PROSITE" id="PS50158"/>
    </source>
</evidence>
<dbReference type="SUPFAM" id="SSF53098">
    <property type="entry name" value="Ribonuclease H-like"/>
    <property type="match status" value="1"/>
</dbReference>
<comment type="caution">
    <text evidence="6">The sequence shown here is derived from an EMBL/GenBank/DDBJ whole genome shotgun (WGS) entry which is preliminary data.</text>
</comment>
<feature type="compositionally biased region" description="Basic and acidic residues" evidence="3">
    <location>
        <begin position="377"/>
        <end position="393"/>
    </location>
</feature>
<dbReference type="Pfam" id="PF25597">
    <property type="entry name" value="SH3_retrovirus"/>
    <property type="match status" value="1"/>
</dbReference>
<evidence type="ECO:0000259" key="5">
    <source>
        <dbReference type="PROSITE" id="PS50994"/>
    </source>
</evidence>
<keyword evidence="7" id="KW-1185">Reference proteome</keyword>
<dbReference type="SUPFAM" id="SSF57756">
    <property type="entry name" value="Retrovirus zinc finger-like domains"/>
    <property type="match status" value="1"/>
</dbReference>
<dbReference type="InterPro" id="IPR012337">
    <property type="entry name" value="RNaseH-like_sf"/>
</dbReference>
<evidence type="ECO:0000256" key="2">
    <source>
        <dbReference type="PROSITE-ProRule" id="PRU00047"/>
    </source>
</evidence>
<dbReference type="Gene3D" id="3.30.420.10">
    <property type="entry name" value="Ribonuclease H-like superfamily/Ribonuclease H"/>
    <property type="match status" value="1"/>
</dbReference>
<dbReference type="InterPro" id="IPR039537">
    <property type="entry name" value="Retrotran_Ty1/copia-like"/>
</dbReference>
<dbReference type="InterPro" id="IPR054722">
    <property type="entry name" value="PolX-like_BBD"/>
</dbReference>
<feature type="region of interest" description="Disordered" evidence="3">
    <location>
        <begin position="357"/>
        <end position="393"/>
    </location>
</feature>
<dbReference type="InterPro" id="IPR001878">
    <property type="entry name" value="Znf_CCHC"/>
</dbReference>
<evidence type="ECO:0000313" key="7">
    <source>
        <dbReference type="Proteomes" id="UP001151760"/>
    </source>
</evidence>
<dbReference type="EMBL" id="BQNB010019607">
    <property type="protein sequence ID" value="GJT87099.1"/>
    <property type="molecule type" value="Genomic_DNA"/>
</dbReference>
<feature type="compositionally biased region" description="Polar residues" evidence="3">
    <location>
        <begin position="357"/>
        <end position="366"/>
    </location>
</feature>
<accession>A0ABQ5HGZ2</accession>
<dbReference type="InterPro" id="IPR057670">
    <property type="entry name" value="SH3_retrovirus"/>
</dbReference>
<sequence length="650" mass="73172">MGTDTIVFDKSQVECYNCHKRGHFARECRAPKNQDSRNKETKRTVPVEETTSNALVSHESVTSVPVIATSEVKTSDSKPKSINELLIEDWISDSENENDIKLSLDRENLGNPHQDLKDKGVIDSGCSRHMTGNKSYLTDYEEIDGGFVAFGGNSKGGIITRKDLRVKVIRCENGTEFKNRVMNQLFEMKSINREFSVARTPQQNGVVERKNRTLIEAVRTMLADSKLPTTFWAKANNTACYVQNTVLVIKPHNKTLYEFFLGRKHALNFQVPFGCLVIILNTIDHLGKFNGKADEGVFIGYSTNSKAFRVFNIRTRIVEENLHVQFSETTPNIAGSGPNWLFDIDALTKSMNYNPVVTGNQSNGNAGTKACDDAGEEEKKDAEDSENKDSEVPIDKNIVYGCANDPNMPNLEEIVYSDDDEDNDLEDDINNLNTFMHILVDLPYGKRTIGTKWVYRNKKDERGEDNCVNLQQIIHKGWLKWNATTTEDGIEVKTVNESLGKVSAARLLTNARLPLVLQLLRALKFTDSHNMVAYLDKSMKNADFDEILDNLGPTTLVADETFHKEKGDSVERAATTATSLDAEQGSGGSPRRQDTILRDRPAQTRVLALENIKTAQDLEITNLKKRVKKLEKKTKSRTPQLKRRLFKVRI</sequence>
<protein>
    <submittedName>
        <fullName evidence="6">Ribonuclease H-like domain-containing protein</fullName>
    </submittedName>
</protein>
<dbReference type="Pfam" id="PF00098">
    <property type="entry name" value="zf-CCHC"/>
    <property type="match status" value="1"/>
</dbReference>
<dbReference type="InterPro" id="IPR036875">
    <property type="entry name" value="Znf_CCHC_sf"/>
</dbReference>
<feature type="compositionally biased region" description="Basic and acidic residues" evidence="3">
    <location>
        <begin position="591"/>
        <end position="600"/>
    </location>
</feature>
<keyword evidence="2" id="KW-0479">Metal-binding</keyword>
<reference evidence="6" key="1">
    <citation type="journal article" date="2022" name="Int. J. Mol. Sci.">
        <title>Draft Genome of Tanacetum Coccineum: Genomic Comparison of Closely Related Tanacetum-Family Plants.</title>
        <authorList>
            <person name="Yamashiro T."/>
            <person name="Shiraishi A."/>
            <person name="Nakayama K."/>
            <person name="Satake H."/>
        </authorList>
    </citation>
    <scope>NUCLEOTIDE SEQUENCE</scope>
</reference>
<dbReference type="Proteomes" id="UP001151760">
    <property type="component" value="Unassembled WGS sequence"/>
</dbReference>
<dbReference type="Pfam" id="PF22936">
    <property type="entry name" value="Pol_BBD"/>
    <property type="match status" value="1"/>
</dbReference>
<feature type="domain" description="Integrase catalytic" evidence="5">
    <location>
        <begin position="167"/>
        <end position="264"/>
    </location>
</feature>